<name>M1DHN9_SOLTU</name>
<protein>
    <submittedName>
        <fullName evidence="1">Polyprotein</fullName>
    </submittedName>
</protein>
<reference evidence="2" key="1">
    <citation type="journal article" date="2011" name="Nature">
        <title>Genome sequence and analysis of the tuber crop potato.</title>
        <authorList>
            <consortium name="The Potato Genome Sequencing Consortium"/>
        </authorList>
    </citation>
    <scope>NUCLEOTIDE SEQUENCE [LARGE SCALE GENOMIC DNA]</scope>
    <source>
        <strain evidence="2">cv. DM1-3 516 R44</strain>
    </source>
</reference>
<reference evidence="1" key="2">
    <citation type="submission" date="2015-06" db="UniProtKB">
        <authorList>
            <consortium name="EnsemblPlants"/>
        </authorList>
    </citation>
    <scope>IDENTIFICATION</scope>
    <source>
        <strain evidence="1">DM1-3 516 R44</strain>
    </source>
</reference>
<dbReference type="HOGENOM" id="CLU_2089061_0_0_1"/>
<sequence>MLTKFLKLKPPVFLGSENEDAYEFILDCYEWLYKLGIVHQHGVEFVTFQLQERGGLLASIEVRATFIEDIKTKQFEDENLNELKKKTVISKAHETTLDAEGRFGGGFDHSGRAAVAG</sequence>
<organism evidence="1 2">
    <name type="scientific">Solanum tuberosum</name>
    <name type="common">Potato</name>
    <dbReference type="NCBI Taxonomy" id="4113"/>
    <lineage>
        <taxon>Eukaryota</taxon>
        <taxon>Viridiplantae</taxon>
        <taxon>Streptophyta</taxon>
        <taxon>Embryophyta</taxon>
        <taxon>Tracheophyta</taxon>
        <taxon>Spermatophyta</taxon>
        <taxon>Magnoliopsida</taxon>
        <taxon>eudicotyledons</taxon>
        <taxon>Gunneridae</taxon>
        <taxon>Pentapetalae</taxon>
        <taxon>asterids</taxon>
        <taxon>lamiids</taxon>
        <taxon>Solanales</taxon>
        <taxon>Solanaceae</taxon>
        <taxon>Solanoideae</taxon>
        <taxon>Solaneae</taxon>
        <taxon>Solanum</taxon>
    </lineage>
</organism>
<dbReference type="Gramene" id="PGSC0003DMT400089206">
    <property type="protein sequence ID" value="PGSC0003DMT400089206"/>
    <property type="gene ID" value="PGSC0003DMG400038777"/>
</dbReference>
<proteinExistence type="predicted"/>
<dbReference type="InParanoid" id="M1DHN9"/>
<keyword evidence="2" id="KW-1185">Reference proteome</keyword>
<evidence type="ECO:0000313" key="1">
    <source>
        <dbReference type="EnsemblPlants" id="PGSC0003DMT400089206"/>
    </source>
</evidence>
<evidence type="ECO:0000313" key="2">
    <source>
        <dbReference type="Proteomes" id="UP000011115"/>
    </source>
</evidence>
<dbReference type="AlphaFoldDB" id="M1DHN9"/>
<accession>M1DHN9</accession>
<dbReference type="EnsemblPlants" id="PGSC0003DMT400089206">
    <property type="protein sequence ID" value="PGSC0003DMT400089206"/>
    <property type="gene ID" value="PGSC0003DMG400038777"/>
</dbReference>
<dbReference type="PaxDb" id="4113-PGSC0003DMT400089206"/>
<dbReference type="Proteomes" id="UP000011115">
    <property type="component" value="Unassembled WGS sequence"/>
</dbReference>